<dbReference type="InterPro" id="IPR022159">
    <property type="entry name" value="STIP/TFIP11_N"/>
</dbReference>
<comment type="subcellular location">
    <subcellularLocation>
        <location evidence="1 7">Nucleus</location>
    </subcellularLocation>
</comment>
<dbReference type="AlphaFoldDB" id="A0A6P8I7X9"/>
<dbReference type="InParanoid" id="A0A6P8I7X9"/>
<feature type="compositionally biased region" description="Acidic residues" evidence="8">
    <location>
        <begin position="84"/>
        <end position="95"/>
    </location>
</feature>
<keyword evidence="5 7" id="KW-0508">mRNA splicing</keyword>
<sequence>MEEEEEVESFEITDNDIMHAGLLGLGFRPYKSSKRLKEEATYGMWAEYDSDEGDSYGRGKRKKDYSRPLSFISGGVVQKGKQNEEDEEENDDDKEENSSGSEESEHKSRTFKSKKLFKGKGVSSSYNEPGNAATQMYAKRLQKTGGKEFGSWEKHTKGFGMKMLHKMGYQPGQGLGKEGKGRVQPVEAFKREGRGALGMYGPEVKTKGKIQYDEEEEEDKKFKEKLHQWKKSSKTGKASPKYIYKTADEVKATGVTKKGPSVSLKHSKVKVVDMTGPEAKILTGYGSLSQQHAKPGEIPATTTVEEAEAAFAMPELMYNLNLLVDMTETEIVQIDKELKFEQDMVTNLKYESERIAEVINQEDKQIKRLTDVMQVIDRCRAHSLSSIEDSLTLQKCEDMFKLLQDEFHEEYMMYELSSLAIPLVFPLIKEYLSRWSPLINPTYGLDVFKTWKDLLQSGKPSAFTLSQGTPLDTNSMDIYEQLVWEVWMPLIRTAVSIWNCRDSDPMITVIEHWLPLLPPWVIENIKNLLILPRLQREVDAWNPLTDAVPIHAWIHPWLPLMKGCLEPLYAPIRYKLATALTNWHPSDPSAKMILEPWTKVFSKGSMDAFVLRSIYPKLSQCLSEFVINPHQQHLEPFHWVMTWKGVIPLQHFVSLLEKHFFPKWFQVLRNWLASNPNYDEITKWYKGWKTMFSDELLNNQSIKAQFNRALDVMNQAVSSPGEYLQPGAKEHIAYLTSIERRKEAEAAAATAALERSRAETARLQAANQNVPTNFKDLIHKMAEDNNIVFLPVPNRRYEGKTLYTLGKTTIYIDQGVVFVQTQGSWKPISLQDLFVLAK</sequence>
<keyword evidence="4 7" id="KW-0747">Spliceosome</keyword>
<keyword evidence="3 7" id="KW-0507">mRNA processing</keyword>
<evidence type="ECO:0000313" key="11">
    <source>
        <dbReference type="RefSeq" id="XP_031564669.1"/>
    </source>
</evidence>
<dbReference type="Pfam" id="PF07842">
    <property type="entry name" value="GCFC"/>
    <property type="match status" value="1"/>
</dbReference>
<dbReference type="GO" id="GO:0003676">
    <property type="term" value="F:nucleic acid binding"/>
    <property type="evidence" value="ECO:0007669"/>
    <property type="project" value="InterPro"/>
</dbReference>
<evidence type="ECO:0000313" key="10">
    <source>
        <dbReference type="Proteomes" id="UP000515163"/>
    </source>
</evidence>
<evidence type="ECO:0000256" key="6">
    <source>
        <dbReference type="ARBA" id="ARBA00023242"/>
    </source>
</evidence>
<dbReference type="SMART" id="SM00443">
    <property type="entry name" value="G_patch"/>
    <property type="match status" value="1"/>
</dbReference>
<dbReference type="OrthoDB" id="4822at2759"/>
<evidence type="ECO:0000256" key="8">
    <source>
        <dbReference type="SAM" id="MobiDB-lite"/>
    </source>
</evidence>
<gene>
    <name evidence="11" type="primary">LOC116300048</name>
</gene>
<reference evidence="11" key="1">
    <citation type="submission" date="2025-08" db="UniProtKB">
        <authorList>
            <consortium name="RefSeq"/>
        </authorList>
    </citation>
    <scope>IDENTIFICATION</scope>
    <source>
        <tissue evidence="11">Tentacle</tissue>
    </source>
</reference>
<dbReference type="Pfam" id="PF01585">
    <property type="entry name" value="G-patch"/>
    <property type="match status" value="1"/>
</dbReference>
<dbReference type="PANTHER" id="PTHR23329">
    <property type="entry name" value="TUFTELIN-INTERACTING PROTEIN 11-RELATED"/>
    <property type="match status" value="1"/>
</dbReference>
<dbReference type="InterPro" id="IPR024933">
    <property type="entry name" value="TFP11"/>
</dbReference>
<dbReference type="GO" id="GO:0071008">
    <property type="term" value="C:U2-type post-mRNA release spliceosomal complex"/>
    <property type="evidence" value="ECO:0007669"/>
    <property type="project" value="TreeGrafter"/>
</dbReference>
<proteinExistence type="inferred from homology"/>
<evidence type="ECO:0000256" key="1">
    <source>
        <dbReference type="ARBA" id="ARBA00004123"/>
    </source>
</evidence>
<dbReference type="InterPro" id="IPR000467">
    <property type="entry name" value="G_patch_dom"/>
</dbReference>
<dbReference type="KEGG" id="aten:116300048"/>
<organism evidence="10 11">
    <name type="scientific">Actinia tenebrosa</name>
    <name type="common">Australian red waratah sea anemone</name>
    <dbReference type="NCBI Taxonomy" id="6105"/>
    <lineage>
        <taxon>Eukaryota</taxon>
        <taxon>Metazoa</taxon>
        <taxon>Cnidaria</taxon>
        <taxon>Anthozoa</taxon>
        <taxon>Hexacorallia</taxon>
        <taxon>Actiniaria</taxon>
        <taxon>Actiniidae</taxon>
        <taxon>Actinia</taxon>
    </lineage>
</organism>
<dbReference type="PANTHER" id="PTHR23329:SF1">
    <property type="entry name" value="TUFTELIN-INTERACTING PROTEIN 11"/>
    <property type="match status" value="1"/>
</dbReference>
<accession>A0A6P8I7X9</accession>
<evidence type="ECO:0000256" key="4">
    <source>
        <dbReference type="ARBA" id="ARBA00022728"/>
    </source>
</evidence>
<evidence type="ECO:0000256" key="7">
    <source>
        <dbReference type="PIRNR" id="PIRNR017706"/>
    </source>
</evidence>
<dbReference type="PROSITE" id="PS50174">
    <property type="entry name" value="G_PATCH"/>
    <property type="match status" value="1"/>
</dbReference>
<dbReference type="GeneID" id="116300048"/>
<feature type="compositionally biased region" description="Basic residues" evidence="8">
    <location>
        <begin position="109"/>
        <end position="118"/>
    </location>
</feature>
<dbReference type="GO" id="GO:0000390">
    <property type="term" value="P:spliceosomal complex disassembly"/>
    <property type="evidence" value="ECO:0007669"/>
    <property type="project" value="InterPro"/>
</dbReference>
<dbReference type="Proteomes" id="UP000515163">
    <property type="component" value="Unplaced"/>
</dbReference>
<name>A0A6P8I7X9_ACTTE</name>
<feature type="domain" description="G-patch" evidence="9">
    <location>
        <begin position="156"/>
        <end position="202"/>
    </location>
</feature>
<evidence type="ECO:0000256" key="2">
    <source>
        <dbReference type="ARBA" id="ARBA00010900"/>
    </source>
</evidence>
<dbReference type="RefSeq" id="XP_031564669.1">
    <property type="nucleotide sequence ID" value="XM_031708809.1"/>
</dbReference>
<dbReference type="PIRSF" id="PIRSF017706">
    <property type="entry name" value="TFIP11"/>
    <property type="match status" value="1"/>
</dbReference>
<evidence type="ECO:0000256" key="5">
    <source>
        <dbReference type="ARBA" id="ARBA00023187"/>
    </source>
</evidence>
<protein>
    <submittedName>
        <fullName evidence="11">Tuftelin-interacting protein 11-like</fullName>
    </submittedName>
</protein>
<dbReference type="FunCoup" id="A0A6P8I7X9">
    <property type="interactions" value="2422"/>
</dbReference>
<evidence type="ECO:0000259" key="9">
    <source>
        <dbReference type="PROSITE" id="PS50174"/>
    </source>
</evidence>
<dbReference type="InterPro" id="IPR045211">
    <property type="entry name" value="TFP11/STIP/Ntr1"/>
</dbReference>
<comment type="similarity">
    <text evidence="2 7">Belongs to the TFP11/STIP family.</text>
</comment>
<evidence type="ECO:0000256" key="3">
    <source>
        <dbReference type="ARBA" id="ARBA00022664"/>
    </source>
</evidence>
<keyword evidence="6 7" id="KW-0539">Nucleus</keyword>
<feature type="compositionally biased region" description="Polar residues" evidence="8">
    <location>
        <begin position="122"/>
        <end position="134"/>
    </location>
</feature>
<feature type="region of interest" description="Disordered" evidence="8">
    <location>
        <begin position="41"/>
        <end position="139"/>
    </location>
</feature>
<dbReference type="InterPro" id="IPR022783">
    <property type="entry name" value="GCFC_dom"/>
</dbReference>
<keyword evidence="10" id="KW-1185">Reference proteome</keyword>
<dbReference type="Pfam" id="PF12457">
    <property type="entry name" value="TIP_N"/>
    <property type="match status" value="1"/>
</dbReference>